<dbReference type="SUPFAM" id="SSF49303">
    <property type="entry name" value="beta-Galactosidase/glucuronidase domain"/>
    <property type="match status" value="1"/>
</dbReference>
<dbReference type="InterPro" id="IPR050347">
    <property type="entry name" value="Bact_Beta-galactosidase"/>
</dbReference>
<evidence type="ECO:0000256" key="4">
    <source>
        <dbReference type="ARBA" id="ARBA00022801"/>
    </source>
</evidence>
<reference evidence="11" key="1">
    <citation type="submission" date="2014-09" db="EMBL/GenBank/DDBJ databases">
        <title>Vibrio variabilis JCM 19239. (C206) whole genome shotgun sequence.</title>
        <authorList>
            <person name="Sawabe T."/>
            <person name="Meirelles P."/>
            <person name="Nakanishi M."/>
            <person name="Sayaka M."/>
            <person name="Hattori M."/>
            <person name="Ohkuma M."/>
        </authorList>
    </citation>
    <scope>NUCLEOTIDE SEQUENCE [LARGE SCALE GENOMIC DNA]</scope>
    <source>
        <strain evidence="11">JCM 19239</strain>
    </source>
</reference>
<feature type="domain" description="Glycosyl hydrolases family 2 sugar binding" evidence="9">
    <location>
        <begin position="2"/>
        <end position="49"/>
    </location>
</feature>
<evidence type="ECO:0000259" key="9">
    <source>
        <dbReference type="Pfam" id="PF02837"/>
    </source>
</evidence>
<evidence type="ECO:0000256" key="6">
    <source>
        <dbReference type="RuleBase" id="RU361154"/>
    </source>
</evidence>
<dbReference type="Gene3D" id="2.60.40.10">
    <property type="entry name" value="Immunoglobulins"/>
    <property type="match status" value="1"/>
</dbReference>
<evidence type="ECO:0000256" key="5">
    <source>
        <dbReference type="ARBA" id="ARBA00023295"/>
    </source>
</evidence>
<evidence type="ECO:0000256" key="1">
    <source>
        <dbReference type="ARBA" id="ARBA00001412"/>
    </source>
</evidence>
<dbReference type="InterPro" id="IPR036156">
    <property type="entry name" value="Beta-gal/glucu_dom_sf"/>
</dbReference>
<protein>
    <recommendedName>
        <fullName evidence="3">beta-galactosidase</fullName>
        <ecNumber evidence="3">3.2.1.23</ecNumber>
    </recommendedName>
</protein>
<feature type="domain" description="Glycoside hydrolase family 2 catalytic" evidence="8">
    <location>
        <begin position="231"/>
        <end position="481"/>
    </location>
</feature>
<evidence type="ECO:0000256" key="2">
    <source>
        <dbReference type="ARBA" id="ARBA00007401"/>
    </source>
</evidence>
<dbReference type="Gene3D" id="2.60.120.260">
    <property type="entry name" value="Galactose-binding domain-like"/>
    <property type="match status" value="1"/>
</dbReference>
<accession>A0ABQ0JET4</accession>
<evidence type="ECO:0000256" key="3">
    <source>
        <dbReference type="ARBA" id="ARBA00012756"/>
    </source>
</evidence>
<dbReference type="PRINTS" id="PR00132">
    <property type="entry name" value="GLHYDRLASE2"/>
</dbReference>
<dbReference type="InterPro" id="IPR006103">
    <property type="entry name" value="Glyco_hydro_2_cat"/>
</dbReference>
<sequence length="502" mass="57453">MPEHNPTGLYRTCFDISDEWALRRTVIHFAGVESAYFVYVNGQQVGFLKIPEPQASLTSRLILKKAETHLQSWLFAGQMVLIWKIKITGTTVASTETSFYILQTPAISKMCLLKPDWMIATHMGVLDLKLQVENTKADKHHFALDVLMLNPHGEVVFEDKNAKVCLGEPVTHTSDRGNKVLDHNVRLDYTIEDVLAWSTETPHLYTLIISLNNKLGETLEVVSVRTGFRRVEIRDKQMLVNNQPVLMKGVNRHDHDQYTGKTVSRETMIRDIELLKQFNFNAVRCAHYPNDVMWYELCDEYGIYLVDEANIEAHDFYDQLCRDARWLPAFVDRASRMVHRDKNHPSIIQWSLGNESGYGPNHDAIAGWIRGIDDSRLLHYEGATRQEYGQAETCMEPGRGARATDIFCPMYPSVEDMIEWVNTVDDPRPYIPCEYSHAMGNSNGSLKDYWHAINNHHGLQGGFIWDWVDQGLVKTTKDGQEYWLMAAILVKLSTTLTSVSTE</sequence>
<proteinExistence type="inferred from homology"/>
<name>A0ABQ0JET4_9VIBR</name>
<dbReference type="InterPro" id="IPR008979">
    <property type="entry name" value="Galactose-bd-like_sf"/>
</dbReference>
<dbReference type="SUPFAM" id="SSF49785">
    <property type="entry name" value="Galactose-binding domain-like"/>
    <property type="match status" value="1"/>
</dbReference>
<comment type="similarity">
    <text evidence="2 6">Belongs to the glycosyl hydrolase 2 family.</text>
</comment>
<comment type="caution">
    <text evidence="10">The sequence shown here is derived from an EMBL/GenBank/DDBJ whole genome shotgun (WGS) entry which is preliminary data.</text>
</comment>
<dbReference type="Pfam" id="PF00703">
    <property type="entry name" value="Glyco_hydro_2"/>
    <property type="match status" value="1"/>
</dbReference>
<dbReference type="SUPFAM" id="SSF51445">
    <property type="entry name" value="(Trans)glycosidases"/>
    <property type="match status" value="1"/>
</dbReference>
<keyword evidence="4 6" id="KW-0378">Hydrolase</keyword>
<dbReference type="Gene3D" id="3.20.20.80">
    <property type="entry name" value="Glycosidases"/>
    <property type="match status" value="1"/>
</dbReference>
<organism evidence="10 11">
    <name type="scientific">Vibrio variabilis</name>
    <dbReference type="NCBI Taxonomy" id="990271"/>
    <lineage>
        <taxon>Bacteria</taxon>
        <taxon>Pseudomonadati</taxon>
        <taxon>Pseudomonadota</taxon>
        <taxon>Gammaproteobacteria</taxon>
        <taxon>Vibrionales</taxon>
        <taxon>Vibrionaceae</taxon>
        <taxon>Vibrio</taxon>
    </lineage>
</organism>
<dbReference type="InterPro" id="IPR006102">
    <property type="entry name" value="Ig-like_GH2"/>
</dbReference>
<dbReference type="InterPro" id="IPR013783">
    <property type="entry name" value="Ig-like_fold"/>
</dbReference>
<dbReference type="PROSITE" id="PS00719">
    <property type="entry name" value="GLYCOSYL_HYDROL_F2_1"/>
    <property type="match status" value="1"/>
</dbReference>
<evidence type="ECO:0000313" key="10">
    <source>
        <dbReference type="EMBL" id="GAL27270.1"/>
    </source>
</evidence>
<keyword evidence="5 6" id="KW-0326">Glycosidase</keyword>
<keyword evidence="11" id="KW-1185">Reference proteome</keyword>
<comment type="catalytic activity">
    <reaction evidence="1">
        <text>Hydrolysis of terminal non-reducing beta-D-galactose residues in beta-D-galactosides.</text>
        <dbReference type="EC" id="3.2.1.23"/>
    </reaction>
</comment>
<dbReference type="EC" id="3.2.1.23" evidence="3"/>
<dbReference type="PANTHER" id="PTHR46323:SF2">
    <property type="entry name" value="BETA-GALACTOSIDASE"/>
    <property type="match status" value="1"/>
</dbReference>
<feature type="domain" description="Glycoside hydrolase family 2 immunoglobulin-like beta-sandwich" evidence="7">
    <location>
        <begin position="124"/>
        <end position="229"/>
    </location>
</feature>
<dbReference type="InterPro" id="IPR017853">
    <property type="entry name" value="GH"/>
</dbReference>
<dbReference type="PANTHER" id="PTHR46323">
    <property type="entry name" value="BETA-GALACTOSIDASE"/>
    <property type="match status" value="1"/>
</dbReference>
<evidence type="ECO:0000313" key="11">
    <source>
        <dbReference type="Proteomes" id="UP000029223"/>
    </source>
</evidence>
<dbReference type="Proteomes" id="UP000029223">
    <property type="component" value="Unassembled WGS sequence"/>
</dbReference>
<dbReference type="InterPro" id="IPR006104">
    <property type="entry name" value="Glyco_hydro_2_N"/>
</dbReference>
<dbReference type="Pfam" id="PF02836">
    <property type="entry name" value="Glyco_hydro_2_C"/>
    <property type="match status" value="1"/>
</dbReference>
<gene>
    <name evidence="10" type="ORF">JCM19239_2082</name>
</gene>
<dbReference type="InterPro" id="IPR023230">
    <property type="entry name" value="Glyco_hydro_2_CS"/>
</dbReference>
<evidence type="ECO:0000259" key="7">
    <source>
        <dbReference type="Pfam" id="PF00703"/>
    </source>
</evidence>
<evidence type="ECO:0000259" key="8">
    <source>
        <dbReference type="Pfam" id="PF02836"/>
    </source>
</evidence>
<dbReference type="InterPro" id="IPR006101">
    <property type="entry name" value="Glyco_hydro_2"/>
</dbReference>
<dbReference type="EMBL" id="BBMS01000027">
    <property type="protein sequence ID" value="GAL27270.1"/>
    <property type="molecule type" value="Genomic_DNA"/>
</dbReference>
<dbReference type="GO" id="GO:0004565">
    <property type="term" value="F:beta-galactosidase activity"/>
    <property type="evidence" value="ECO:0007669"/>
    <property type="project" value="UniProtKB-EC"/>
</dbReference>
<dbReference type="Pfam" id="PF02837">
    <property type="entry name" value="Glyco_hydro_2_N"/>
    <property type="match status" value="1"/>
</dbReference>